<organism evidence="7 8">
    <name type="scientific">Mesocricetus auratus</name>
    <name type="common">Golden hamster</name>
    <dbReference type="NCBI Taxonomy" id="10036"/>
    <lineage>
        <taxon>Eukaryota</taxon>
        <taxon>Metazoa</taxon>
        <taxon>Chordata</taxon>
        <taxon>Craniata</taxon>
        <taxon>Vertebrata</taxon>
        <taxon>Euteleostomi</taxon>
        <taxon>Mammalia</taxon>
        <taxon>Eutheria</taxon>
        <taxon>Euarchontoglires</taxon>
        <taxon>Glires</taxon>
        <taxon>Rodentia</taxon>
        <taxon>Myomorpha</taxon>
        <taxon>Muroidea</taxon>
        <taxon>Cricetidae</taxon>
        <taxon>Cricetinae</taxon>
        <taxon>Mesocricetus</taxon>
    </lineage>
</organism>
<sequence>MAEAGAELSETLTETAVTVTSEPENQSLTIKLQERKPEKKIEWTTDTVDNEHMGRRSSKCCCICEKPRAFSESSTESEEDEERCGHTHCVRGNRKGWHHSTPGRTPTTPPPPAS</sequence>
<dbReference type="GeneID" id="121142196"/>
<reference evidence="8" key="1">
    <citation type="submission" date="2025-08" db="UniProtKB">
        <authorList>
            <consortium name="RefSeq"/>
        </authorList>
    </citation>
    <scope>IDENTIFICATION</scope>
    <source>
        <tissue evidence="8">Liver</tissue>
    </source>
</reference>
<evidence type="ECO:0000256" key="6">
    <source>
        <dbReference type="SAM" id="MobiDB-lite"/>
    </source>
</evidence>
<proteinExistence type="predicted"/>
<accession>A0ABM2XXM9</accession>
<evidence type="ECO:0000256" key="3">
    <source>
        <dbReference type="ARBA" id="ARBA00023272"/>
    </source>
</evidence>
<feature type="region of interest" description="Disordered" evidence="6">
    <location>
        <begin position="1"/>
        <end position="27"/>
    </location>
</feature>
<feature type="compositionally biased region" description="Polar residues" evidence="6">
    <location>
        <begin position="10"/>
        <end position="27"/>
    </location>
</feature>
<evidence type="ECO:0000256" key="1">
    <source>
        <dbReference type="ARBA" id="ARBA00011596"/>
    </source>
</evidence>
<dbReference type="PANTHER" id="PTHR20835">
    <property type="entry name" value="E3 UBIQUITIN-PROTEIN LIGASE PPP1R11-RELATED"/>
    <property type="match status" value="1"/>
</dbReference>
<evidence type="ECO:0000256" key="2">
    <source>
        <dbReference type="ARBA" id="ARBA00021994"/>
    </source>
</evidence>
<dbReference type="RefSeq" id="XP_040607430.1">
    <property type="nucleotide sequence ID" value="XM_040751496.1"/>
</dbReference>
<comment type="function">
    <text evidence="5">Atypical E3 ubiquitin-protein ligase which ubiquitinates TLR2 at 'Lys-754' leading to its degradation by the proteasome. Plays a role in regulating inflammatory cytokine release and gram-positive bacterial clearance by functioning, in part, through the ubiquitination and degradation of TLR2. Inhibitor of protein phosphatase 1.</text>
</comment>
<evidence type="ECO:0000313" key="7">
    <source>
        <dbReference type="Proteomes" id="UP000886700"/>
    </source>
</evidence>
<dbReference type="Proteomes" id="UP000886700">
    <property type="component" value="Unplaced"/>
</dbReference>
<name>A0ABM2XXM9_MESAU</name>
<dbReference type="InterPro" id="IPR011107">
    <property type="entry name" value="PPI_Ypi1"/>
</dbReference>
<dbReference type="PANTHER" id="PTHR20835:SF0">
    <property type="entry name" value="E3 UBIQUITIN-PROTEIN LIGASE PPP1R11"/>
    <property type="match status" value="1"/>
</dbReference>
<evidence type="ECO:0000256" key="5">
    <source>
        <dbReference type="ARBA" id="ARBA00046184"/>
    </source>
</evidence>
<dbReference type="Pfam" id="PF07491">
    <property type="entry name" value="PPI_Ypi1"/>
    <property type="match status" value="1"/>
</dbReference>
<comment type="subunit">
    <text evidence="1">Interacts with TLR2 and UBE2D2.</text>
</comment>
<protein>
    <recommendedName>
        <fullName evidence="2">E3 ubiquitin-protein ligase PPP1R11</fullName>
    </recommendedName>
    <alternativeName>
        <fullName evidence="4">Protein phosphatase 1 regulatory subunit 11</fullName>
    </alternativeName>
</protein>
<keyword evidence="3" id="KW-0650">Protein phosphatase inhibitor</keyword>
<evidence type="ECO:0000256" key="4">
    <source>
        <dbReference type="ARBA" id="ARBA00031039"/>
    </source>
</evidence>
<evidence type="ECO:0000313" key="8">
    <source>
        <dbReference type="RefSeq" id="XP_040607430.1"/>
    </source>
</evidence>
<feature type="compositionally biased region" description="Basic residues" evidence="6">
    <location>
        <begin position="86"/>
        <end position="98"/>
    </location>
</feature>
<gene>
    <name evidence="8" type="primary">LOC121142196</name>
</gene>
<feature type="region of interest" description="Disordered" evidence="6">
    <location>
        <begin position="71"/>
        <end position="114"/>
    </location>
</feature>
<keyword evidence="7" id="KW-1185">Reference proteome</keyword>